<evidence type="ECO:0000313" key="1">
    <source>
        <dbReference type="EnsemblPlants" id="TraesCS3B02G439300.1"/>
    </source>
</evidence>
<dbReference type="Gramene" id="TraesWEE_scaffold_035177_01G000100.1">
    <property type="protein sequence ID" value="TraesWEE_scaffold_035177_01G000100.1"/>
    <property type="gene ID" value="TraesWEE_scaffold_035177_01G000100"/>
</dbReference>
<dbReference type="Gramene" id="TraesLAC3B03G01667710.1">
    <property type="protein sequence ID" value="TraesLAC3B03G01667710.1"/>
    <property type="gene ID" value="TraesLAC3B03G01667710"/>
</dbReference>
<dbReference type="AlphaFoldDB" id="A0A3B6FTT5"/>
<dbReference type="Gramene" id="TraesLDM3B03G01724800.1">
    <property type="protein sequence ID" value="TraesLDM3B03G01724800.1"/>
    <property type="gene ID" value="TraesLDM3B03G01724800"/>
</dbReference>
<dbReference type="InterPro" id="IPR044997">
    <property type="entry name" value="F-box_plant"/>
</dbReference>
<organism evidence="1">
    <name type="scientific">Triticum aestivum</name>
    <name type="common">Wheat</name>
    <dbReference type="NCBI Taxonomy" id="4565"/>
    <lineage>
        <taxon>Eukaryota</taxon>
        <taxon>Viridiplantae</taxon>
        <taxon>Streptophyta</taxon>
        <taxon>Embryophyta</taxon>
        <taxon>Tracheophyta</taxon>
        <taxon>Spermatophyta</taxon>
        <taxon>Magnoliopsida</taxon>
        <taxon>Liliopsida</taxon>
        <taxon>Poales</taxon>
        <taxon>Poaceae</taxon>
        <taxon>BOP clade</taxon>
        <taxon>Pooideae</taxon>
        <taxon>Triticodae</taxon>
        <taxon>Triticeae</taxon>
        <taxon>Triticinae</taxon>
        <taxon>Triticum</taxon>
    </lineage>
</organism>
<proteinExistence type="predicted"/>
<dbReference type="STRING" id="4565.A0A3B6FTT5"/>
<evidence type="ECO:0000313" key="2">
    <source>
        <dbReference type="Proteomes" id="UP000019116"/>
    </source>
</evidence>
<dbReference type="Gramene" id="TraesJUL3B03G01740240.1">
    <property type="protein sequence ID" value="TraesJUL3B03G01740240.1"/>
    <property type="gene ID" value="TraesJUL3B03G01740240"/>
</dbReference>
<dbReference type="SUPFAM" id="SSF52047">
    <property type="entry name" value="RNI-like"/>
    <property type="match status" value="1"/>
</dbReference>
<sequence>MSTKKVAVAEFQITIKKSRKICSSTNFLQFGKQSNDLIGACPDAYVGLRRLWLRNMRFGELDIPNIFSTCKLFESLRLTDCDSGIYSVLQVEHAELVEFKVDRGKFERIELAYLPKLQRIWVLPESPKLLTHVVSKLHHVNPGHLSEGCDLAWTMFILEAAPSLKELYIRVWDHWCKKVTYKELRKKYGLCKKAEVKWKPYAPYFKHKNLPSLTIYGFQPDDNFLTYIRRVVEAGVNMAEIHLHDRKVCGCCSDLDPVIKGKVCPSRYPRTTEERKQTTEGLGLSSRVVIHFPS</sequence>
<dbReference type="Gramene" id="TraesSTA3B03G01715700.1">
    <property type="protein sequence ID" value="TraesSTA3B03G01715700.1"/>
    <property type="gene ID" value="TraesSTA3B03G01715700"/>
</dbReference>
<dbReference type="Gramene" id="TraesCS3B02G439300.1">
    <property type="protein sequence ID" value="TraesCS3B02G439300.1"/>
    <property type="gene ID" value="TraesCS3B02G439300"/>
</dbReference>
<dbReference type="Proteomes" id="UP000019116">
    <property type="component" value="Chromosome 3B"/>
</dbReference>
<dbReference type="Gramene" id="TraesRN3B0101091000.1">
    <property type="protein sequence ID" value="TraesRN3B0101091000.1"/>
    <property type="gene ID" value="TraesRN3B0101091000"/>
</dbReference>
<dbReference type="Gramene" id="TraesJAG3B03G01734050.1">
    <property type="protein sequence ID" value="TraesJAG3B03G01734050.1"/>
    <property type="gene ID" value="TraesJAG3B03G01734050"/>
</dbReference>
<keyword evidence="2" id="KW-1185">Reference proteome</keyword>
<dbReference type="Gramene" id="TraesCAD_scaffold_019594_01G000300.1">
    <property type="protein sequence ID" value="TraesCAD_scaffold_019594_01G000300.1"/>
    <property type="gene ID" value="TraesCAD_scaffold_019594_01G000300"/>
</dbReference>
<dbReference type="Gramene" id="TraesMAC3B03G01726990.1">
    <property type="protein sequence ID" value="TraesMAC3B03G01726990.1"/>
    <property type="gene ID" value="TraesMAC3B03G01726990"/>
</dbReference>
<dbReference type="Gramene" id="TraesSYM3B03G01748380.1">
    <property type="protein sequence ID" value="TraesSYM3B03G01748380.1"/>
    <property type="gene ID" value="TraesSYM3B03G01748380"/>
</dbReference>
<dbReference type="Gramene" id="TraesARI3B03G01754880.1">
    <property type="protein sequence ID" value="TraesARI3B03G01754880.1"/>
    <property type="gene ID" value="TraesARI3B03G01754880"/>
</dbReference>
<dbReference type="Gramene" id="TraesCLE_scaffold_035200_01G000400.1">
    <property type="protein sequence ID" value="TraesCLE_scaffold_035200_01G000400.1"/>
    <property type="gene ID" value="TraesCLE_scaffold_035200_01G000400"/>
</dbReference>
<dbReference type="EnsemblPlants" id="TraesCS3B02G439300.1">
    <property type="protein sequence ID" value="TraesCS3B02G439300.1"/>
    <property type="gene ID" value="TraesCS3B02G439300"/>
</dbReference>
<dbReference type="Gramene" id="TraesNOR3B03G01749240.1">
    <property type="protein sequence ID" value="TraesNOR3B03G01749240.1"/>
    <property type="gene ID" value="TraesNOR3B03G01749240"/>
</dbReference>
<dbReference type="OMA" id="SWYPRNA"/>
<evidence type="ECO:0008006" key="3">
    <source>
        <dbReference type="Google" id="ProtNLM"/>
    </source>
</evidence>
<reference evidence="1" key="1">
    <citation type="submission" date="2018-08" db="EMBL/GenBank/DDBJ databases">
        <authorList>
            <person name="Rossello M."/>
        </authorList>
    </citation>
    <scope>NUCLEOTIDE SEQUENCE [LARGE SCALE GENOMIC DNA]</scope>
    <source>
        <strain evidence="1">cv. Chinese Spring</strain>
    </source>
</reference>
<dbReference type="Gramene" id="TraesCS3B03G1085300.1">
    <property type="protein sequence ID" value="TraesCS3B03G1085300.1.CDS"/>
    <property type="gene ID" value="TraesCS3B03G1085300"/>
</dbReference>
<dbReference type="Gramene" id="TraesROB_scaffold_045230_01G000100.1">
    <property type="protein sequence ID" value="TraesROB_scaffold_045230_01G000100.1"/>
    <property type="gene ID" value="TraesROB_scaffold_045230_01G000100"/>
</dbReference>
<protein>
    <recommendedName>
        <fullName evidence="3">FBD domain-containing protein</fullName>
    </recommendedName>
</protein>
<name>A0A3B6FTT5_WHEAT</name>
<dbReference type="PANTHER" id="PTHR32153">
    <property type="entry name" value="OJ000223_09.16 PROTEIN"/>
    <property type="match status" value="1"/>
</dbReference>
<reference evidence="1" key="2">
    <citation type="submission" date="2018-10" db="UniProtKB">
        <authorList>
            <consortium name="EnsemblPlants"/>
        </authorList>
    </citation>
    <scope>IDENTIFICATION</scope>
</reference>
<accession>A0A3B6FTT5</accession>